<dbReference type="PROSITE" id="PS50943">
    <property type="entry name" value="HTH_CROC1"/>
    <property type="match status" value="1"/>
</dbReference>
<dbReference type="Pfam" id="PF01381">
    <property type="entry name" value="HTH_3"/>
    <property type="match status" value="1"/>
</dbReference>
<evidence type="ECO:0000256" key="1">
    <source>
        <dbReference type="ARBA" id="ARBA00023125"/>
    </source>
</evidence>
<dbReference type="SUPFAM" id="SSF47413">
    <property type="entry name" value="lambda repressor-like DNA-binding domains"/>
    <property type="match status" value="1"/>
</dbReference>
<dbReference type="EMBL" id="JBHSAW010000019">
    <property type="protein sequence ID" value="MFC4097485.1"/>
    <property type="molecule type" value="Genomic_DNA"/>
</dbReference>
<dbReference type="Gene3D" id="1.10.260.40">
    <property type="entry name" value="lambda repressor-like DNA-binding domains"/>
    <property type="match status" value="1"/>
</dbReference>
<dbReference type="InterPro" id="IPR010982">
    <property type="entry name" value="Lambda_DNA-bd_dom_sf"/>
</dbReference>
<proteinExistence type="predicted"/>
<gene>
    <name evidence="3" type="ORF">ACFOUT_16465</name>
</gene>
<dbReference type="CDD" id="cd00093">
    <property type="entry name" value="HTH_XRE"/>
    <property type="match status" value="1"/>
</dbReference>
<dbReference type="PANTHER" id="PTHR46558:SF4">
    <property type="entry name" value="DNA-BIDING PHAGE PROTEIN"/>
    <property type="match status" value="1"/>
</dbReference>
<dbReference type="RefSeq" id="WP_192463699.1">
    <property type="nucleotide sequence ID" value="NZ_JACYFJ010000016.1"/>
</dbReference>
<accession>A0ABV8JSL6</accession>
<organism evidence="3 4">
    <name type="scientific">Euzebyella saccharophila</name>
    <dbReference type="NCBI Taxonomy" id="679664"/>
    <lineage>
        <taxon>Bacteria</taxon>
        <taxon>Pseudomonadati</taxon>
        <taxon>Bacteroidota</taxon>
        <taxon>Flavobacteriia</taxon>
        <taxon>Flavobacteriales</taxon>
        <taxon>Flavobacteriaceae</taxon>
        <taxon>Euzebyella</taxon>
    </lineage>
</organism>
<dbReference type="Proteomes" id="UP001595814">
    <property type="component" value="Unassembled WGS sequence"/>
</dbReference>
<feature type="domain" description="HTH cro/C1-type" evidence="2">
    <location>
        <begin position="8"/>
        <end position="65"/>
    </location>
</feature>
<keyword evidence="4" id="KW-1185">Reference proteome</keyword>
<dbReference type="SMART" id="SM00530">
    <property type="entry name" value="HTH_XRE"/>
    <property type="match status" value="1"/>
</dbReference>
<dbReference type="InterPro" id="IPR001387">
    <property type="entry name" value="Cro/C1-type_HTH"/>
</dbReference>
<keyword evidence="1" id="KW-0238">DNA-binding</keyword>
<evidence type="ECO:0000259" key="2">
    <source>
        <dbReference type="PROSITE" id="PS50943"/>
    </source>
</evidence>
<comment type="caution">
    <text evidence="3">The sequence shown here is derived from an EMBL/GenBank/DDBJ whole genome shotgun (WGS) entry which is preliminary data.</text>
</comment>
<name>A0ABV8JSL6_9FLAO</name>
<evidence type="ECO:0000313" key="3">
    <source>
        <dbReference type="EMBL" id="MFC4097485.1"/>
    </source>
</evidence>
<sequence>MASFGDFIKTEREKRDWTQTDFGAKIGVNSSAVSRIENGSQTFSKNKLELLANLFEKQKQSVTDLYFADKFAREATKYKCSETIFSVAEETASYIRNKNVKQGKLELE</sequence>
<dbReference type="PANTHER" id="PTHR46558">
    <property type="entry name" value="TRACRIPTIONAL REGULATORY PROTEIN-RELATED-RELATED"/>
    <property type="match status" value="1"/>
</dbReference>
<reference evidence="4" key="1">
    <citation type="journal article" date="2019" name="Int. J. Syst. Evol. Microbiol.">
        <title>The Global Catalogue of Microorganisms (GCM) 10K type strain sequencing project: providing services to taxonomists for standard genome sequencing and annotation.</title>
        <authorList>
            <consortium name="The Broad Institute Genomics Platform"/>
            <consortium name="The Broad Institute Genome Sequencing Center for Infectious Disease"/>
            <person name="Wu L."/>
            <person name="Ma J."/>
        </authorList>
    </citation>
    <scope>NUCLEOTIDE SEQUENCE [LARGE SCALE GENOMIC DNA]</scope>
    <source>
        <strain evidence="4">CECT 7477</strain>
    </source>
</reference>
<protein>
    <submittedName>
        <fullName evidence="3">Multiprotein-bridging factor 1 family protein</fullName>
    </submittedName>
</protein>
<evidence type="ECO:0000313" key="4">
    <source>
        <dbReference type="Proteomes" id="UP001595814"/>
    </source>
</evidence>